<evidence type="ECO:0000313" key="3">
    <source>
        <dbReference type="Proteomes" id="UP000823775"/>
    </source>
</evidence>
<evidence type="ECO:0000256" key="1">
    <source>
        <dbReference type="SAM" id="MobiDB-lite"/>
    </source>
</evidence>
<protein>
    <submittedName>
        <fullName evidence="2">Uncharacterized protein</fullName>
    </submittedName>
</protein>
<proteinExistence type="predicted"/>
<feature type="non-terminal residue" evidence="2">
    <location>
        <position position="1"/>
    </location>
</feature>
<keyword evidence="3" id="KW-1185">Reference proteome</keyword>
<dbReference type="EMBL" id="JACEIK010001562">
    <property type="protein sequence ID" value="MCD7470405.1"/>
    <property type="molecule type" value="Genomic_DNA"/>
</dbReference>
<feature type="region of interest" description="Disordered" evidence="1">
    <location>
        <begin position="38"/>
        <end position="62"/>
    </location>
</feature>
<reference evidence="2 3" key="1">
    <citation type="journal article" date="2021" name="BMC Genomics">
        <title>Datura genome reveals duplications of psychoactive alkaloid biosynthetic genes and high mutation rate following tissue culture.</title>
        <authorList>
            <person name="Rajewski A."/>
            <person name="Carter-House D."/>
            <person name="Stajich J."/>
            <person name="Litt A."/>
        </authorList>
    </citation>
    <scope>NUCLEOTIDE SEQUENCE [LARGE SCALE GENOMIC DNA]</scope>
    <source>
        <strain evidence="2">AR-01</strain>
    </source>
</reference>
<dbReference type="Proteomes" id="UP000823775">
    <property type="component" value="Unassembled WGS sequence"/>
</dbReference>
<gene>
    <name evidence="2" type="ORF">HAX54_010269</name>
</gene>
<sequence>VQYRNNSEKAPKRNRVLEMFRRKEAIDMLVNQALAVRVKSSSDSEDEDTQEDSSMLALVDGP</sequence>
<name>A0ABS8TFX1_DATST</name>
<evidence type="ECO:0000313" key="2">
    <source>
        <dbReference type="EMBL" id="MCD7470405.1"/>
    </source>
</evidence>
<organism evidence="2 3">
    <name type="scientific">Datura stramonium</name>
    <name type="common">Jimsonweed</name>
    <name type="synonym">Common thornapple</name>
    <dbReference type="NCBI Taxonomy" id="4076"/>
    <lineage>
        <taxon>Eukaryota</taxon>
        <taxon>Viridiplantae</taxon>
        <taxon>Streptophyta</taxon>
        <taxon>Embryophyta</taxon>
        <taxon>Tracheophyta</taxon>
        <taxon>Spermatophyta</taxon>
        <taxon>Magnoliopsida</taxon>
        <taxon>eudicotyledons</taxon>
        <taxon>Gunneridae</taxon>
        <taxon>Pentapetalae</taxon>
        <taxon>asterids</taxon>
        <taxon>lamiids</taxon>
        <taxon>Solanales</taxon>
        <taxon>Solanaceae</taxon>
        <taxon>Solanoideae</taxon>
        <taxon>Datureae</taxon>
        <taxon>Datura</taxon>
    </lineage>
</organism>
<accession>A0ABS8TFX1</accession>
<comment type="caution">
    <text evidence="2">The sequence shown here is derived from an EMBL/GenBank/DDBJ whole genome shotgun (WGS) entry which is preliminary data.</text>
</comment>